<reference evidence="4 5" key="1">
    <citation type="submission" date="2020-05" db="EMBL/GenBank/DDBJ databases">
        <title>Complete genome of Desulfobulbus oligotrophicus.</title>
        <authorList>
            <person name="Podar M."/>
        </authorList>
    </citation>
    <scope>NUCLEOTIDE SEQUENCE [LARGE SCALE GENOMIC DNA]</scope>
    <source>
        <strain evidence="4 5">Prop6</strain>
    </source>
</reference>
<protein>
    <submittedName>
        <fullName evidence="4">CBS domain-containing protein</fullName>
    </submittedName>
</protein>
<evidence type="ECO:0000313" key="4">
    <source>
        <dbReference type="EMBL" id="QQG66733.1"/>
    </source>
</evidence>
<keyword evidence="1 2" id="KW-0129">CBS domain</keyword>
<dbReference type="InterPro" id="IPR046342">
    <property type="entry name" value="CBS_dom_sf"/>
</dbReference>
<organism evidence="4 5">
    <name type="scientific">Desulfobulbus oligotrophicus</name>
    <dbReference type="NCBI Taxonomy" id="1909699"/>
    <lineage>
        <taxon>Bacteria</taxon>
        <taxon>Pseudomonadati</taxon>
        <taxon>Thermodesulfobacteriota</taxon>
        <taxon>Desulfobulbia</taxon>
        <taxon>Desulfobulbales</taxon>
        <taxon>Desulfobulbaceae</taxon>
        <taxon>Desulfobulbus</taxon>
    </lineage>
</organism>
<dbReference type="AlphaFoldDB" id="A0A7T5VF32"/>
<gene>
    <name evidence="4" type="ORF">HP555_13085</name>
</gene>
<evidence type="ECO:0000256" key="2">
    <source>
        <dbReference type="PROSITE-ProRule" id="PRU00703"/>
    </source>
</evidence>
<dbReference type="PANTHER" id="PTHR43080:SF26">
    <property type="entry name" value="REGULATORY PROTEIN"/>
    <property type="match status" value="1"/>
</dbReference>
<dbReference type="InterPro" id="IPR051257">
    <property type="entry name" value="Diverse_CBS-Domain"/>
</dbReference>
<proteinExistence type="predicted"/>
<dbReference type="SUPFAM" id="SSF54631">
    <property type="entry name" value="CBS-domain pair"/>
    <property type="match status" value="1"/>
</dbReference>
<evidence type="ECO:0000256" key="1">
    <source>
        <dbReference type="ARBA" id="ARBA00023122"/>
    </source>
</evidence>
<dbReference type="InterPro" id="IPR000644">
    <property type="entry name" value="CBS_dom"/>
</dbReference>
<dbReference type="Pfam" id="PF00571">
    <property type="entry name" value="CBS"/>
    <property type="match status" value="2"/>
</dbReference>
<evidence type="ECO:0000259" key="3">
    <source>
        <dbReference type="PROSITE" id="PS51371"/>
    </source>
</evidence>
<feature type="domain" description="CBS" evidence="3">
    <location>
        <begin position="62"/>
        <end position="118"/>
    </location>
</feature>
<evidence type="ECO:0000313" key="5">
    <source>
        <dbReference type="Proteomes" id="UP000596092"/>
    </source>
</evidence>
<dbReference type="EMBL" id="CP054140">
    <property type="protein sequence ID" value="QQG66733.1"/>
    <property type="molecule type" value="Genomic_DNA"/>
</dbReference>
<dbReference type="SMART" id="SM00116">
    <property type="entry name" value="CBS"/>
    <property type="match status" value="2"/>
</dbReference>
<dbReference type="RefSeq" id="WP_199263017.1">
    <property type="nucleotide sequence ID" value="NZ_CP054140.1"/>
</dbReference>
<sequence>MTPSNIACCTTVDLSDADVIAAMKEMEGYIDITPGDFKEVFRIAYIHALRRIMEARTAQDIMTKTVHCLRSDMDLVQAAKFLAEKCFTGAPVINEQGVVVGVLSEKDFLTRMGVDKPTNFMHIVAHCLMNRGCMAMTLKNHVVAEIMSAPPITATPDITVNAISALFVEKEINRLPIVDTDGRPIGFVTRTDLVQSYCTPFGGLT</sequence>
<keyword evidence="5" id="KW-1185">Reference proteome</keyword>
<feature type="domain" description="CBS" evidence="3">
    <location>
        <begin position="147"/>
        <end position="204"/>
    </location>
</feature>
<accession>A0A7T5VF32</accession>
<dbReference type="KEGG" id="dog:HP555_13085"/>
<dbReference type="Proteomes" id="UP000596092">
    <property type="component" value="Chromosome"/>
</dbReference>
<dbReference type="Gene3D" id="3.10.580.10">
    <property type="entry name" value="CBS-domain"/>
    <property type="match status" value="1"/>
</dbReference>
<dbReference type="PROSITE" id="PS51371">
    <property type="entry name" value="CBS"/>
    <property type="match status" value="2"/>
</dbReference>
<name>A0A7T5VF32_9BACT</name>
<dbReference type="PANTHER" id="PTHR43080">
    <property type="entry name" value="CBS DOMAIN-CONTAINING PROTEIN CBSX3, MITOCHONDRIAL"/>
    <property type="match status" value="1"/>
</dbReference>